<dbReference type="AlphaFoldDB" id="A0A7R7DS59"/>
<keyword evidence="1" id="KW-1133">Transmembrane helix</keyword>
<organism evidence="2 3">
    <name type="scientific">Actinocatenispora thailandica</name>
    <dbReference type="NCBI Taxonomy" id="227318"/>
    <lineage>
        <taxon>Bacteria</taxon>
        <taxon>Bacillati</taxon>
        <taxon>Actinomycetota</taxon>
        <taxon>Actinomycetes</taxon>
        <taxon>Micromonosporales</taxon>
        <taxon>Micromonosporaceae</taxon>
        <taxon>Actinocatenispora</taxon>
    </lineage>
</organism>
<accession>A0A7R7DS59</accession>
<evidence type="ECO:0000256" key="1">
    <source>
        <dbReference type="SAM" id="Phobius"/>
    </source>
</evidence>
<name>A0A7R7DS59_9ACTN</name>
<feature type="transmembrane region" description="Helical" evidence="1">
    <location>
        <begin position="21"/>
        <end position="45"/>
    </location>
</feature>
<feature type="transmembrane region" description="Helical" evidence="1">
    <location>
        <begin position="91"/>
        <end position="111"/>
    </location>
</feature>
<feature type="transmembrane region" description="Helical" evidence="1">
    <location>
        <begin position="57"/>
        <end position="79"/>
    </location>
</feature>
<evidence type="ECO:0000313" key="2">
    <source>
        <dbReference type="EMBL" id="BCJ36839.1"/>
    </source>
</evidence>
<reference evidence="2 3" key="1">
    <citation type="submission" date="2020-08" db="EMBL/GenBank/DDBJ databases">
        <title>Whole genome shotgun sequence of Actinocatenispora thailandica NBRC 105041.</title>
        <authorList>
            <person name="Komaki H."/>
            <person name="Tamura T."/>
        </authorList>
    </citation>
    <scope>NUCLEOTIDE SEQUENCE [LARGE SCALE GENOMIC DNA]</scope>
    <source>
        <strain evidence="2 3">NBRC 105041</strain>
    </source>
</reference>
<proteinExistence type="predicted"/>
<gene>
    <name evidence="2" type="ORF">Athai_43420</name>
</gene>
<evidence type="ECO:0000313" key="3">
    <source>
        <dbReference type="Proteomes" id="UP000611640"/>
    </source>
</evidence>
<dbReference type="KEGG" id="atl:Athai_43420"/>
<dbReference type="EMBL" id="AP023355">
    <property type="protein sequence ID" value="BCJ36839.1"/>
    <property type="molecule type" value="Genomic_DNA"/>
</dbReference>
<protein>
    <submittedName>
        <fullName evidence="2">Uncharacterized protein</fullName>
    </submittedName>
</protein>
<keyword evidence="1" id="KW-0472">Membrane</keyword>
<keyword evidence="1" id="KW-0812">Transmembrane</keyword>
<dbReference type="Proteomes" id="UP000611640">
    <property type="component" value="Chromosome"/>
</dbReference>
<sequence>MPFGSPSRDRARSNGAGPVRAGGVIARGAVGYLISAVTFGCLKLFVANGCNWGDDTALSVLLAATLLAVLLTVLGGWALRSRRRLSRAARFAVLLMVLIGLAAIWLIGWYASTLPSGCPV</sequence>
<keyword evidence="3" id="KW-1185">Reference proteome</keyword>